<dbReference type="InterPro" id="IPR052977">
    <property type="entry name" value="Polyferredoxin-like_ET"/>
</dbReference>
<dbReference type="PROSITE" id="PS00198">
    <property type="entry name" value="4FE4S_FER_1"/>
    <property type="match status" value="2"/>
</dbReference>
<keyword evidence="1" id="KW-0479">Metal-binding</keyword>
<dbReference type="InterPro" id="IPR017896">
    <property type="entry name" value="4Fe4S_Fe-S-bd"/>
</dbReference>
<dbReference type="InterPro" id="IPR017900">
    <property type="entry name" value="4Fe4S_Fe_S_CS"/>
</dbReference>
<dbReference type="GO" id="GO:0046872">
    <property type="term" value="F:metal ion binding"/>
    <property type="evidence" value="ECO:0007669"/>
    <property type="project" value="UniProtKB-KW"/>
</dbReference>
<reference evidence="5 6" key="1">
    <citation type="submission" date="2018-08" db="EMBL/GenBank/DDBJ databases">
        <title>A genome reference for cultivated species of the human gut microbiota.</title>
        <authorList>
            <person name="Zou Y."/>
            <person name="Xue W."/>
            <person name="Luo G."/>
        </authorList>
    </citation>
    <scope>NUCLEOTIDE SEQUENCE [LARGE SCALE GENOMIC DNA]</scope>
    <source>
        <strain evidence="5 6">TF11-7</strain>
    </source>
</reference>
<comment type="caution">
    <text evidence="5">The sequence shown here is derived from an EMBL/GenBank/DDBJ whole genome shotgun (WGS) entry which is preliminary data.</text>
</comment>
<name>A0A3E4LIT2_9FIRM</name>
<dbReference type="InterPro" id="IPR037226">
    <property type="entry name" value="CAC2185-like_sf"/>
</dbReference>
<dbReference type="PANTHER" id="PTHR43193">
    <property type="match status" value="1"/>
</dbReference>
<evidence type="ECO:0000259" key="4">
    <source>
        <dbReference type="PROSITE" id="PS51379"/>
    </source>
</evidence>
<organism evidence="5 6">
    <name type="scientific">[Ruminococcus] lactaris</name>
    <dbReference type="NCBI Taxonomy" id="46228"/>
    <lineage>
        <taxon>Bacteria</taxon>
        <taxon>Bacillati</taxon>
        <taxon>Bacillota</taxon>
        <taxon>Clostridia</taxon>
        <taxon>Lachnospirales</taxon>
        <taxon>Lachnospiraceae</taxon>
        <taxon>Mediterraneibacter</taxon>
    </lineage>
</organism>
<dbReference type="SUPFAM" id="SSF54862">
    <property type="entry name" value="4Fe-4S ferredoxins"/>
    <property type="match status" value="1"/>
</dbReference>
<dbReference type="InterPro" id="IPR007525">
    <property type="entry name" value="FrhB_FdhB_C"/>
</dbReference>
<proteinExistence type="predicted"/>
<dbReference type="PROSITE" id="PS51379">
    <property type="entry name" value="4FE4S_FER_2"/>
    <property type="match status" value="2"/>
</dbReference>
<protein>
    <submittedName>
        <fullName evidence="5">DUF1919 domain-containing protein</fullName>
    </submittedName>
</protein>
<dbReference type="InterPro" id="IPR015037">
    <property type="entry name" value="DUF1919"/>
</dbReference>
<sequence>MINLNSVACTGCAACVAGCPKDALYIKQNKEGFYRPEIKKEKCIECGICEKICPINSNEWKCNGEMLETYASSNRNDIIRLESSSGGIFYELAKKIIEMDGSVYGCSWTSPSVAEHIVVTAEQNLALLTKSKYVQSKLEYIYREIKSDLKKGRMVLFSGTPCQTAGLRAFLRWNPKNLILVDFICHGVPSPYSLKIAVETLEKKYNKKIEELNFRCKDNGWNQLSLEIKFKDGGKIVEKAQDNAYYQAFLLNLGLPEACGMCKYNVLPRTSDITLGDFWGISKYSIEKFQDNKGVSCVSVNSEKGKKLFEKIMSGLVLRKVNIEEIERGNPFFNGHCTIHKNTKKYFKELCEANNKYDELVKTLLKPSKKEVIFEVGRYQLNKVLRKTKNGFAYYKECITHKRVSHKLKDKNFTIISNNCWGSFTYQKYGLEYKSPTVGLYILGHDFVKLCADWEKYFKYKLEFIPWEQASYYYALTDTTPYPVAKLGDIEIYFMHYHSEEEAAEKWYRRVKRINPDHMIFKLSQREECSKEDIKKFVQLPLEHKICFSYEKVNGAIIVPELKNFSGDEMEIINRHFDDLTILNE</sequence>
<dbReference type="Pfam" id="PF04432">
    <property type="entry name" value="FrhB_FdhB_C"/>
    <property type="match status" value="1"/>
</dbReference>
<dbReference type="GO" id="GO:0051536">
    <property type="term" value="F:iron-sulfur cluster binding"/>
    <property type="evidence" value="ECO:0007669"/>
    <property type="project" value="UniProtKB-KW"/>
</dbReference>
<evidence type="ECO:0000256" key="3">
    <source>
        <dbReference type="ARBA" id="ARBA00023014"/>
    </source>
</evidence>
<feature type="domain" description="4Fe-4S ferredoxin-type" evidence="4">
    <location>
        <begin position="1"/>
        <end position="29"/>
    </location>
</feature>
<dbReference type="Pfam" id="PF12838">
    <property type="entry name" value="Fer4_7"/>
    <property type="match status" value="1"/>
</dbReference>
<keyword evidence="2" id="KW-0408">Iron</keyword>
<dbReference type="Pfam" id="PF08942">
    <property type="entry name" value="DUF1919"/>
    <property type="match status" value="1"/>
</dbReference>
<evidence type="ECO:0000313" key="5">
    <source>
        <dbReference type="EMBL" id="RGK37410.1"/>
    </source>
</evidence>
<dbReference type="PANTHER" id="PTHR43193:SF2">
    <property type="entry name" value="POLYFERREDOXIN PROTEIN FWDF"/>
    <property type="match status" value="1"/>
</dbReference>
<evidence type="ECO:0000256" key="2">
    <source>
        <dbReference type="ARBA" id="ARBA00023004"/>
    </source>
</evidence>
<dbReference type="RefSeq" id="WP_117688584.1">
    <property type="nucleotide sequence ID" value="NZ_QSQN01000039.1"/>
</dbReference>
<dbReference type="Proteomes" id="UP000260793">
    <property type="component" value="Unassembled WGS sequence"/>
</dbReference>
<keyword evidence="3" id="KW-0411">Iron-sulfur</keyword>
<dbReference type="SUPFAM" id="SSF142795">
    <property type="entry name" value="CAC2185-like"/>
    <property type="match status" value="1"/>
</dbReference>
<evidence type="ECO:0000256" key="1">
    <source>
        <dbReference type="ARBA" id="ARBA00022723"/>
    </source>
</evidence>
<dbReference type="Gene3D" id="3.30.70.20">
    <property type="match status" value="1"/>
</dbReference>
<dbReference type="EMBL" id="QSQN01000039">
    <property type="protein sequence ID" value="RGK37410.1"/>
    <property type="molecule type" value="Genomic_DNA"/>
</dbReference>
<feature type="domain" description="4Fe-4S ferredoxin-type" evidence="4">
    <location>
        <begin position="34"/>
        <end position="63"/>
    </location>
</feature>
<dbReference type="AlphaFoldDB" id="A0A3E4LIT2"/>
<evidence type="ECO:0000313" key="6">
    <source>
        <dbReference type="Proteomes" id="UP000260793"/>
    </source>
</evidence>
<gene>
    <name evidence="5" type="ORF">DXD17_12370</name>
</gene>
<accession>A0A3E4LIT2</accession>